<feature type="domain" description="FIST C-domain" evidence="2">
    <location>
        <begin position="229"/>
        <end position="375"/>
    </location>
</feature>
<dbReference type="Pfam" id="PF10442">
    <property type="entry name" value="FIST_C"/>
    <property type="match status" value="1"/>
</dbReference>
<dbReference type="Pfam" id="PF08495">
    <property type="entry name" value="FIST"/>
    <property type="match status" value="1"/>
</dbReference>
<sequence length="392" mass="42262">MATQAGVGISHHRNVVQAGQEAARKALAAAGVETPDFVFLFSSLGYDQQALVQSVRAATGHCPLSGCSGQGIITQNEADESSFSVAVMVICSDTLRFQNHVSIGLKQDPAAVGSAIASQLKAQIKDDALALFLFTDGLTVNFDRLAAGIEALGISLPFLGGAAGSDVDMQHSYQYCNNQVVSDGVVATLLSGQAQIAWALNHGCIPIGCERKVTRASGNIIYEIDHRPVFEVLKEYLTETEIQTWDKTIVSFCFGLKAPTRLNTDDDFVIRYLPAKDDVAGSVTLQTEVLEGSSIWVTRRDPDRIAQGVERAAQQIKTQIGDRAPELIFQFDCYGRGKSVLGERQKLDLQKHLQQAVGSTLPWIGLYTNGEIAPVGETNSFHNYTIVLCAIA</sequence>
<keyword evidence="3" id="KW-0418">Kinase</keyword>
<dbReference type="SMART" id="SM01204">
    <property type="entry name" value="FIST_C"/>
    <property type="match status" value="1"/>
</dbReference>
<dbReference type="GO" id="GO:0016301">
    <property type="term" value="F:kinase activity"/>
    <property type="evidence" value="ECO:0007669"/>
    <property type="project" value="UniProtKB-KW"/>
</dbReference>
<feature type="domain" description="FIST" evidence="1">
    <location>
        <begin position="34"/>
        <end position="228"/>
    </location>
</feature>
<evidence type="ECO:0000313" key="4">
    <source>
        <dbReference type="Proteomes" id="UP000646053"/>
    </source>
</evidence>
<comment type="caution">
    <text evidence="3">The sequence shown here is derived from an EMBL/GenBank/DDBJ whole genome shotgun (WGS) entry which is preliminary data.</text>
</comment>
<reference evidence="3" key="1">
    <citation type="submission" date="2019-12" db="EMBL/GenBank/DDBJ databases">
        <title>High-Quality draft genome sequences of three cyanobacteria isolated from the limestone walls of the Old Cathedral of Coimbra.</title>
        <authorList>
            <person name="Tiago I."/>
            <person name="Soares F."/>
            <person name="Portugal A."/>
        </authorList>
    </citation>
    <scope>NUCLEOTIDE SEQUENCE</scope>
    <source>
        <strain evidence="3">A</strain>
    </source>
</reference>
<organism evidence="3 4">
    <name type="scientific">Myxacorys almedinensis A</name>
    <dbReference type="NCBI Taxonomy" id="2690445"/>
    <lineage>
        <taxon>Bacteria</taxon>
        <taxon>Bacillati</taxon>
        <taxon>Cyanobacteriota</taxon>
        <taxon>Cyanophyceae</taxon>
        <taxon>Leptolyngbyales</taxon>
        <taxon>Leptolyngbyaceae</taxon>
        <taxon>Myxacorys</taxon>
        <taxon>Myxacorys almedinensis</taxon>
    </lineage>
</organism>
<protein>
    <submittedName>
        <fullName evidence="3">Histidine kinase</fullName>
    </submittedName>
</protein>
<dbReference type="InterPro" id="IPR013702">
    <property type="entry name" value="FIST_domain_N"/>
</dbReference>
<dbReference type="InterPro" id="IPR019494">
    <property type="entry name" value="FIST_C"/>
</dbReference>
<accession>A0A8J7Z670</accession>
<keyword evidence="4" id="KW-1185">Reference proteome</keyword>
<name>A0A8J7Z670_9CYAN</name>
<evidence type="ECO:0000259" key="1">
    <source>
        <dbReference type="SMART" id="SM00897"/>
    </source>
</evidence>
<proteinExistence type="predicted"/>
<dbReference type="SMART" id="SM00897">
    <property type="entry name" value="FIST"/>
    <property type="match status" value="1"/>
</dbReference>
<gene>
    <name evidence="3" type="ORF">GS601_16225</name>
</gene>
<dbReference type="AlphaFoldDB" id="A0A8J7Z670"/>
<dbReference type="RefSeq" id="WP_162424345.1">
    <property type="nucleotide sequence ID" value="NZ_WVIE01000020.1"/>
</dbReference>
<dbReference type="EMBL" id="WVIE01000020">
    <property type="protein sequence ID" value="NDJ18818.1"/>
    <property type="molecule type" value="Genomic_DNA"/>
</dbReference>
<dbReference type="PANTHER" id="PTHR40252">
    <property type="entry name" value="BLR0328 PROTEIN"/>
    <property type="match status" value="1"/>
</dbReference>
<dbReference type="Proteomes" id="UP000646053">
    <property type="component" value="Unassembled WGS sequence"/>
</dbReference>
<dbReference type="PANTHER" id="PTHR40252:SF2">
    <property type="entry name" value="BLR0328 PROTEIN"/>
    <property type="match status" value="1"/>
</dbReference>
<keyword evidence="3" id="KW-0808">Transferase</keyword>
<evidence type="ECO:0000259" key="2">
    <source>
        <dbReference type="SMART" id="SM01204"/>
    </source>
</evidence>
<evidence type="ECO:0000313" key="3">
    <source>
        <dbReference type="EMBL" id="NDJ18818.1"/>
    </source>
</evidence>